<reference evidence="2" key="1">
    <citation type="submission" date="2022-11" db="UniProtKB">
        <authorList>
            <consortium name="WormBaseParasite"/>
        </authorList>
    </citation>
    <scope>IDENTIFICATION</scope>
</reference>
<dbReference type="WBParaSite" id="PS1159_v2.g24234.t1">
    <property type="protein sequence ID" value="PS1159_v2.g24234.t1"/>
    <property type="gene ID" value="PS1159_v2.g24234"/>
</dbReference>
<organism evidence="1 2">
    <name type="scientific">Panagrolaimus sp. PS1159</name>
    <dbReference type="NCBI Taxonomy" id="55785"/>
    <lineage>
        <taxon>Eukaryota</taxon>
        <taxon>Metazoa</taxon>
        <taxon>Ecdysozoa</taxon>
        <taxon>Nematoda</taxon>
        <taxon>Chromadorea</taxon>
        <taxon>Rhabditida</taxon>
        <taxon>Tylenchina</taxon>
        <taxon>Panagrolaimomorpha</taxon>
        <taxon>Panagrolaimoidea</taxon>
        <taxon>Panagrolaimidae</taxon>
        <taxon>Panagrolaimus</taxon>
    </lineage>
</organism>
<accession>A0AC35G668</accession>
<dbReference type="Proteomes" id="UP000887580">
    <property type="component" value="Unplaced"/>
</dbReference>
<sequence>MSQPNQNEAIQMSNMNDAETIGGGNDMTEAIMDAVKPAVTKLDEQVKNTRKSQLHLMEQMESLSQFLKKISDEQPMPYDLEKYVRKMDDSRRRIIEVNVRLQSVHDRMSQLQRNIARESFKKKQTVKELGGMH</sequence>
<name>A0AC35G668_9BILA</name>
<proteinExistence type="predicted"/>
<evidence type="ECO:0000313" key="1">
    <source>
        <dbReference type="Proteomes" id="UP000887580"/>
    </source>
</evidence>
<evidence type="ECO:0000313" key="2">
    <source>
        <dbReference type="WBParaSite" id="PS1159_v2.g24234.t1"/>
    </source>
</evidence>
<protein>
    <submittedName>
        <fullName evidence="2">Biogenesis of lysosome-related organelles complex 1 subunit 7</fullName>
    </submittedName>
</protein>